<proteinExistence type="predicted"/>
<evidence type="ECO:0000313" key="3">
    <source>
        <dbReference type="Proteomes" id="UP000054549"/>
    </source>
</evidence>
<organism evidence="2 3">
    <name type="scientific">Amanita muscaria (strain Koide BX008)</name>
    <dbReference type="NCBI Taxonomy" id="946122"/>
    <lineage>
        <taxon>Eukaryota</taxon>
        <taxon>Fungi</taxon>
        <taxon>Dikarya</taxon>
        <taxon>Basidiomycota</taxon>
        <taxon>Agaricomycotina</taxon>
        <taxon>Agaricomycetes</taxon>
        <taxon>Agaricomycetidae</taxon>
        <taxon>Agaricales</taxon>
        <taxon>Pluteineae</taxon>
        <taxon>Amanitaceae</taxon>
        <taxon>Amanita</taxon>
    </lineage>
</organism>
<protein>
    <recommendedName>
        <fullName evidence="1">AB hydrolase-1 domain-containing protein</fullName>
    </recommendedName>
</protein>
<dbReference type="OrthoDB" id="94039at2759"/>
<sequence>MSSLAVKSFVFDCPSSSASSMGGDALKITANRYTLEDSAENMEGVTLLFTHCIGSHKEQWEPTISRLFRQQKHKCPAHQIREAWSFDWQSHGDAAVLNREAIRSRSEDCISAYEWASAIAAFLRSPYMKDHRVVGLGHSAGAAAVLISTNEFAINDSPYVCVVLIEPTMASRDSFYSRYEEHKAAVEFAVNTTSGRRDTWNSKDDAFAYFMKRVPWKNWDPRVVRLLVEHGLQATGGAVQLKCDKRQEALSYGDTEPHFEGANLISRLCHSLPIHLVFGARDDPVPDFIKHSLCDTSQGRFVASIRRVKHAGHMVVQEQPDRLADSICGILDGIPTYRSIRSRL</sequence>
<dbReference type="EMBL" id="KN818222">
    <property type="protein sequence ID" value="KIL71144.1"/>
    <property type="molecule type" value="Genomic_DNA"/>
</dbReference>
<dbReference type="InterPro" id="IPR000073">
    <property type="entry name" value="AB_hydrolase_1"/>
</dbReference>
<dbReference type="InParanoid" id="A0A0C2TV02"/>
<dbReference type="STRING" id="946122.A0A0C2TV02"/>
<dbReference type="SUPFAM" id="SSF53474">
    <property type="entry name" value="alpha/beta-Hydrolases"/>
    <property type="match status" value="1"/>
</dbReference>
<accession>A0A0C2TV02</accession>
<dbReference type="InterPro" id="IPR029058">
    <property type="entry name" value="AB_hydrolase_fold"/>
</dbReference>
<dbReference type="AlphaFoldDB" id="A0A0C2TV02"/>
<gene>
    <name evidence="2" type="ORF">M378DRAFT_182764</name>
</gene>
<dbReference type="Gene3D" id="3.40.50.1820">
    <property type="entry name" value="alpha/beta hydrolase"/>
    <property type="match status" value="1"/>
</dbReference>
<name>A0A0C2TV02_AMAMK</name>
<dbReference type="Proteomes" id="UP000054549">
    <property type="component" value="Unassembled WGS sequence"/>
</dbReference>
<evidence type="ECO:0000259" key="1">
    <source>
        <dbReference type="Pfam" id="PF12697"/>
    </source>
</evidence>
<feature type="domain" description="AB hydrolase-1" evidence="1">
    <location>
        <begin position="47"/>
        <end position="325"/>
    </location>
</feature>
<dbReference type="Pfam" id="PF12697">
    <property type="entry name" value="Abhydrolase_6"/>
    <property type="match status" value="1"/>
</dbReference>
<reference evidence="2 3" key="1">
    <citation type="submission" date="2014-04" db="EMBL/GenBank/DDBJ databases">
        <title>Evolutionary Origins and Diversification of the Mycorrhizal Mutualists.</title>
        <authorList>
            <consortium name="DOE Joint Genome Institute"/>
            <consortium name="Mycorrhizal Genomics Consortium"/>
            <person name="Kohler A."/>
            <person name="Kuo A."/>
            <person name="Nagy L.G."/>
            <person name="Floudas D."/>
            <person name="Copeland A."/>
            <person name="Barry K.W."/>
            <person name="Cichocki N."/>
            <person name="Veneault-Fourrey C."/>
            <person name="LaButti K."/>
            <person name="Lindquist E.A."/>
            <person name="Lipzen A."/>
            <person name="Lundell T."/>
            <person name="Morin E."/>
            <person name="Murat C."/>
            <person name="Riley R."/>
            <person name="Ohm R."/>
            <person name="Sun H."/>
            <person name="Tunlid A."/>
            <person name="Henrissat B."/>
            <person name="Grigoriev I.V."/>
            <person name="Hibbett D.S."/>
            <person name="Martin F."/>
        </authorList>
    </citation>
    <scope>NUCLEOTIDE SEQUENCE [LARGE SCALE GENOMIC DNA]</scope>
    <source>
        <strain evidence="2 3">Koide BX008</strain>
    </source>
</reference>
<dbReference type="HOGENOM" id="CLU_032490_0_0_1"/>
<evidence type="ECO:0000313" key="2">
    <source>
        <dbReference type="EMBL" id="KIL71144.1"/>
    </source>
</evidence>
<keyword evidence="3" id="KW-1185">Reference proteome</keyword>